<dbReference type="Proteomes" id="UP001472677">
    <property type="component" value="Unassembled WGS sequence"/>
</dbReference>
<protein>
    <submittedName>
        <fullName evidence="1">Uncharacterized protein</fullName>
    </submittedName>
</protein>
<reference evidence="1 2" key="1">
    <citation type="journal article" date="2024" name="G3 (Bethesda)">
        <title>Genome assembly of Hibiscus sabdariffa L. provides insights into metabolisms of medicinal natural products.</title>
        <authorList>
            <person name="Kim T."/>
        </authorList>
    </citation>
    <scope>NUCLEOTIDE SEQUENCE [LARGE SCALE GENOMIC DNA]</scope>
    <source>
        <strain evidence="1">TK-2024</strain>
        <tissue evidence="1">Old leaves</tissue>
    </source>
</reference>
<dbReference type="EMBL" id="JBBPBM010000006">
    <property type="protein sequence ID" value="KAK8580079.1"/>
    <property type="molecule type" value="Genomic_DNA"/>
</dbReference>
<proteinExistence type="predicted"/>
<comment type="caution">
    <text evidence="1">The sequence shown here is derived from an EMBL/GenBank/DDBJ whole genome shotgun (WGS) entry which is preliminary data.</text>
</comment>
<evidence type="ECO:0000313" key="1">
    <source>
        <dbReference type="EMBL" id="KAK8580079.1"/>
    </source>
</evidence>
<organism evidence="1 2">
    <name type="scientific">Hibiscus sabdariffa</name>
    <name type="common">roselle</name>
    <dbReference type="NCBI Taxonomy" id="183260"/>
    <lineage>
        <taxon>Eukaryota</taxon>
        <taxon>Viridiplantae</taxon>
        <taxon>Streptophyta</taxon>
        <taxon>Embryophyta</taxon>
        <taxon>Tracheophyta</taxon>
        <taxon>Spermatophyta</taxon>
        <taxon>Magnoliopsida</taxon>
        <taxon>eudicotyledons</taxon>
        <taxon>Gunneridae</taxon>
        <taxon>Pentapetalae</taxon>
        <taxon>rosids</taxon>
        <taxon>malvids</taxon>
        <taxon>Malvales</taxon>
        <taxon>Malvaceae</taxon>
        <taxon>Malvoideae</taxon>
        <taxon>Hibiscus</taxon>
    </lineage>
</organism>
<name>A0ABR2FGK7_9ROSI</name>
<evidence type="ECO:0000313" key="2">
    <source>
        <dbReference type="Proteomes" id="UP001472677"/>
    </source>
</evidence>
<keyword evidence="2" id="KW-1185">Reference proteome</keyword>
<gene>
    <name evidence="1" type="ORF">V6N12_070365</name>
</gene>
<sequence>MEREPGRWKRDCGVDIRGQARRGSVAAVGGSLVVDSVVATRVVTPDFCIPLALAIGQGMIRYASFIENTW</sequence>
<accession>A0ABR2FGK7</accession>